<dbReference type="PRINTS" id="PR00463">
    <property type="entry name" value="EP450I"/>
</dbReference>
<feature type="transmembrane region" description="Helical" evidence="4">
    <location>
        <begin position="15"/>
        <end position="35"/>
    </location>
</feature>
<name>A0ABR4ECI9_9PEZI</name>
<gene>
    <name evidence="5" type="ORF">FJTKL_12734</name>
</gene>
<protein>
    <recommendedName>
        <fullName evidence="7">Pisatin demethylase</fullName>
    </recommendedName>
</protein>
<dbReference type="SUPFAM" id="SSF48264">
    <property type="entry name" value="Cytochrome P450"/>
    <property type="match status" value="1"/>
</dbReference>
<keyword evidence="6" id="KW-1185">Reference proteome</keyword>
<dbReference type="Gene3D" id="1.10.630.10">
    <property type="entry name" value="Cytochrome P450"/>
    <property type="match status" value="1"/>
</dbReference>
<keyword evidence="4" id="KW-0812">Transmembrane</keyword>
<dbReference type="PANTHER" id="PTHR24305">
    <property type="entry name" value="CYTOCHROME P450"/>
    <property type="match status" value="1"/>
</dbReference>
<dbReference type="Proteomes" id="UP001600888">
    <property type="component" value="Unassembled WGS sequence"/>
</dbReference>
<sequence length="531" mass="59850">MQTAMGLKVPDSSSTWLIGLGFLVILTVQKTLAYWRLRHFRGPPGTGLTDFFHSKNMIGPRLHDWYENVNEKYGRIARVAPNVLITSSPEFWTRVNRKAGYKRSDWYYQALRFEHRRDNVFTQTDDAKHDKRRKQMAPGVTDPPVLHPRWLIIAQYSGRENHALEAAIDARVQEFVQLIKSKYLSTEQRVVPMECAKKVQYFTLDVISSVGLGRSFGMLVSDRDVQDYIKSSEEGLYMATVFMALGISWLAHVPCLGRILAPSPKDPTGFGKMIATCFRYVDQRAADPTDERSDMLASFIRHGLTGDELRTEAAEQVVAGSDTTSSAINGVFLHLVANPRVQRKLQREIDEAVQSGDSSPLSASGIIPHERARQLPYLQAVIRESMRVRPPVVNIFSKNVPPGGDTVTVDGQSVFIPGGTCIGYSAGAMHHDKALYGDDAQSFRPERWFEKDAEKLVAMTRTNDLIFGDGKWQCLGKPVAVIELGKIVFETFRNFDMALLRPETPWTARLYGLFSISDFWVQVTERTPQTN</sequence>
<evidence type="ECO:0000256" key="4">
    <source>
        <dbReference type="SAM" id="Phobius"/>
    </source>
</evidence>
<dbReference type="InterPro" id="IPR036396">
    <property type="entry name" value="Cyt_P450_sf"/>
</dbReference>
<evidence type="ECO:0000256" key="3">
    <source>
        <dbReference type="ARBA" id="ARBA00023004"/>
    </source>
</evidence>
<dbReference type="InterPro" id="IPR002401">
    <property type="entry name" value="Cyt_P450_E_grp-I"/>
</dbReference>
<keyword evidence="1" id="KW-0349">Heme</keyword>
<evidence type="ECO:0000313" key="6">
    <source>
        <dbReference type="Proteomes" id="UP001600888"/>
    </source>
</evidence>
<dbReference type="PANTHER" id="PTHR24305:SF168">
    <property type="entry name" value="P450, PUTATIVE (EUROFUNG)-RELATED"/>
    <property type="match status" value="1"/>
</dbReference>
<dbReference type="EMBL" id="JBAWTH010000069">
    <property type="protein sequence ID" value="KAL2280120.1"/>
    <property type="molecule type" value="Genomic_DNA"/>
</dbReference>
<dbReference type="InterPro" id="IPR050121">
    <property type="entry name" value="Cytochrome_P450_monoxygenase"/>
</dbReference>
<evidence type="ECO:0000256" key="1">
    <source>
        <dbReference type="ARBA" id="ARBA00022617"/>
    </source>
</evidence>
<accession>A0ABR4ECI9</accession>
<evidence type="ECO:0000313" key="5">
    <source>
        <dbReference type="EMBL" id="KAL2280120.1"/>
    </source>
</evidence>
<evidence type="ECO:0008006" key="7">
    <source>
        <dbReference type="Google" id="ProtNLM"/>
    </source>
</evidence>
<comment type="caution">
    <text evidence="5">The sequence shown here is derived from an EMBL/GenBank/DDBJ whole genome shotgun (WGS) entry which is preliminary data.</text>
</comment>
<keyword evidence="4" id="KW-0472">Membrane</keyword>
<evidence type="ECO:0000256" key="2">
    <source>
        <dbReference type="ARBA" id="ARBA00022723"/>
    </source>
</evidence>
<reference evidence="5 6" key="1">
    <citation type="submission" date="2024-03" db="EMBL/GenBank/DDBJ databases">
        <title>A high-quality draft genome sequence of Diaporthe vaccinii, a causative agent of upright dieback and viscid rot disease in cranberry plants.</title>
        <authorList>
            <person name="Sarrasin M."/>
            <person name="Lang B.F."/>
            <person name="Burger G."/>
        </authorList>
    </citation>
    <scope>NUCLEOTIDE SEQUENCE [LARGE SCALE GENOMIC DNA]</scope>
    <source>
        <strain evidence="5 6">IS7</strain>
    </source>
</reference>
<dbReference type="PRINTS" id="PR00385">
    <property type="entry name" value="P450"/>
</dbReference>
<keyword evidence="2" id="KW-0479">Metal-binding</keyword>
<organism evidence="5 6">
    <name type="scientific">Diaporthe vaccinii</name>
    <dbReference type="NCBI Taxonomy" id="105482"/>
    <lineage>
        <taxon>Eukaryota</taxon>
        <taxon>Fungi</taxon>
        <taxon>Dikarya</taxon>
        <taxon>Ascomycota</taxon>
        <taxon>Pezizomycotina</taxon>
        <taxon>Sordariomycetes</taxon>
        <taxon>Sordariomycetidae</taxon>
        <taxon>Diaporthales</taxon>
        <taxon>Diaporthaceae</taxon>
        <taxon>Diaporthe</taxon>
        <taxon>Diaporthe eres species complex</taxon>
    </lineage>
</organism>
<proteinExistence type="predicted"/>
<dbReference type="CDD" id="cd11060">
    <property type="entry name" value="CYP57A1-like"/>
    <property type="match status" value="1"/>
</dbReference>
<keyword evidence="3" id="KW-0408">Iron</keyword>
<keyword evidence="4" id="KW-1133">Transmembrane helix</keyword>
<dbReference type="Pfam" id="PF00067">
    <property type="entry name" value="p450"/>
    <property type="match status" value="1"/>
</dbReference>
<dbReference type="InterPro" id="IPR001128">
    <property type="entry name" value="Cyt_P450"/>
</dbReference>